<evidence type="ECO:0000313" key="1">
    <source>
        <dbReference type="EMBL" id="AUB36401.1"/>
    </source>
</evidence>
<sequence>MGISYPFLSPLFTLFPDSPCPMPHALFPIPNFLFYGFEVSRS</sequence>
<dbReference type="EMBL" id="CP024785">
    <property type="protein sequence ID" value="AUB36401.1"/>
    <property type="molecule type" value="Genomic_DNA"/>
</dbReference>
<dbReference type="Proteomes" id="UP000232003">
    <property type="component" value="Chromosome"/>
</dbReference>
<name>A0A2K8SLT8_9NOSO</name>
<keyword evidence="2" id="KW-1185">Reference proteome</keyword>
<reference evidence="1 2" key="1">
    <citation type="submission" date="2017-11" db="EMBL/GenBank/DDBJ databases">
        <title>Complete genome of a free-living desiccation-tolerant cyanobacterium and its photosynthetic adaptation to extreme terrestrial habitat.</title>
        <authorList>
            <person name="Shang J."/>
        </authorList>
    </citation>
    <scope>NUCLEOTIDE SEQUENCE [LARGE SCALE GENOMIC DNA]</scope>
    <source>
        <strain evidence="1 2">CCNUN1</strain>
    </source>
</reference>
<dbReference type="KEGG" id="nfl:COO91_02313"/>
<organism evidence="1 2">
    <name type="scientific">Nostoc flagelliforme CCNUN1</name>
    <dbReference type="NCBI Taxonomy" id="2038116"/>
    <lineage>
        <taxon>Bacteria</taxon>
        <taxon>Bacillati</taxon>
        <taxon>Cyanobacteriota</taxon>
        <taxon>Cyanophyceae</taxon>
        <taxon>Nostocales</taxon>
        <taxon>Nostocaceae</taxon>
        <taxon>Nostoc</taxon>
    </lineage>
</organism>
<dbReference type="AlphaFoldDB" id="A0A2K8SLT8"/>
<evidence type="ECO:0000313" key="2">
    <source>
        <dbReference type="Proteomes" id="UP000232003"/>
    </source>
</evidence>
<proteinExistence type="predicted"/>
<accession>A0A2K8SLT8</accession>
<protein>
    <submittedName>
        <fullName evidence="1">Uncharacterized protein</fullName>
    </submittedName>
</protein>
<gene>
    <name evidence="1" type="ORF">COO91_02313</name>
</gene>